<dbReference type="Pfam" id="PF00023">
    <property type="entry name" value="Ank"/>
    <property type="match status" value="1"/>
</dbReference>
<dbReference type="Pfam" id="PF12796">
    <property type="entry name" value="Ank_2"/>
    <property type="match status" value="2"/>
</dbReference>
<proteinExistence type="predicted"/>
<accession>A0A378KEK7</accession>
<dbReference type="AlphaFoldDB" id="A0A378KEK7"/>
<feature type="region of interest" description="Disordered" evidence="3">
    <location>
        <begin position="659"/>
        <end position="678"/>
    </location>
</feature>
<evidence type="ECO:0000313" key="5">
    <source>
        <dbReference type="Proteomes" id="UP000254794"/>
    </source>
</evidence>
<dbReference type="OrthoDB" id="5649730at2"/>
<dbReference type="Gene3D" id="1.25.40.20">
    <property type="entry name" value="Ankyrin repeat-containing domain"/>
    <property type="match status" value="2"/>
</dbReference>
<reference evidence="4 5" key="1">
    <citation type="submission" date="2018-06" db="EMBL/GenBank/DDBJ databases">
        <authorList>
            <consortium name="Pathogen Informatics"/>
            <person name="Doyle S."/>
        </authorList>
    </citation>
    <scope>NUCLEOTIDE SEQUENCE [LARGE SCALE GENOMIC DNA]</scope>
    <source>
        <strain evidence="4 5">NCTC13316</strain>
    </source>
</reference>
<name>A0A378KEK7_9GAMM</name>
<dbReference type="InterPro" id="IPR036770">
    <property type="entry name" value="Ankyrin_rpt-contain_sf"/>
</dbReference>
<dbReference type="InterPro" id="IPR002110">
    <property type="entry name" value="Ankyrin_rpt"/>
</dbReference>
<keyword evidence="2" id="KW-0040">ANK repeat</keyword>
<dbReference type="PROSITE" id="PS50088">
    <property type="entry name" value="ANK_REPEAT"/>
    <property type="match status" value="3"/>
</dbReference>
<dbReference type="Proteomes" id="UP000254794">
    <property type="component" value="Unassembled WGS sequence"/>
</dbReference>
<gene>
    <name evidence="4" type="ORF">NCTC13316_03557</name>
</gene>
<feature type="compositionally biased region" description="Polar residues" evidence="3">
    <location>
        <begin position="668"/>
        <end position="678"/>
    </location>
</feature>
<feature type="repeat" description="ANK" evidence="2">
    <location>
        <begin position="509"/>
        <end position="532"/>
    </location>
</feature>
<evidence type="ECO:0000256" key="3">
    <source>
        <dbReference type="SAM" id="MobiDB-lite"/>
    </source>
</evidence>
<dbReference type="PANTHER" id="PTHR24161">
    <property type="entry name" value="ANK_REP_REGION DOMAIN-CONTAINING PROTEIN-RELATED"/>
    <property type="match status" value="1"/>
</dbReference>
<keyword evidence="1" id="KW-0677">Repeat</keyword>
<organism evidence="4 5">
    <name type="scientific">Legionella busanensis</name>
    <dbReference type="NCBI Taxonomy" id="190655"/>
    <lineage>
        <taxon>Bacteria</taxon>
        <taxon>Pseudomonadati</taxon>
        <taxon>Pseudomonadota</taxon>
        <taxon>Gammaproteobacteria</taxon>
        <taxon>Legionellales</taxon>
        <taxon>Legionellaceae</taxon>
        <taxon>Legionella</taxon>
    </lineage>
</organism>
<dbReference type="PANTHER" id="PTHR24161:SF117">
    <property type="entry name" value="ZU5 DOMAIN-CONTAINING PROTEIN"/>
    <property type="match status" value="1"/>
</dbReference>
<evidence type="ECO:0000313" key="4">
    <source>
        <dbReference type="EMBL" id="STX81682.1"/>
    </source>
</evidence>
<dbReference type="PROSITE" id="PS50297">
    <property type="entry name" value="ANK_REP_REGION"/>
    <property type="match status" value="3"/>
</dbReference>
<feature type="repeat" description="ANK" evidence="2">
    <location>
        <begin position="407"/>
        <end position="430"/>
    </location>
</feature>
<sequence length="678" mass="76200">MLKLSHGDLIALGKCLGYESMKGGLCQGFSGMWGQAVLADDEVSFFERLDFISAYKSDFNKLAAHIAQVKEQVKAKQVLDARAQKYLQILSFFDGMQLYLNPQFYSELFPDAFVSQDKLTTIYPVAKSEQLEHVKFTILFDKPYAFNRECLRAFLNDLANLLTEAPSNCPILLGNGCHSVCLKYNKRHNQWHYIDTNDFARYGSPEYVRMLTPTETVESLFQSLRGNSHIVFTTTVLTRPHQGLEALQKRFLNLYHNYPITAEIAGVFNYFGIGLVYLACRGGHLTVLQELLKHPDIAINQADNSGTTPLWIACQNGHLTIMQELVKRSDIAINQADNSRITPLWIACQNSHLPIVRELVKQPDIAINQANNNGVTPLWMACQNGHLTIVQELVNHSDIAINQADNSGATPLWIACQNGHLTIVQYLLKRPDIAINQANNNGAIPLWIACQNSDLTIVQELVNHPGIAINQARSDGVTPLWIACKKGHLTIVQELLKHSDIAFNQANNDGETPLYIACQNGYDTIVDLLLNHETIQVDTIGRQDHTPLQVACLSPDTHNNTHLFQSLVNKNASLTHSNNLGQRALDIAIEQSNRAALTTLLSFVKTHQINPHTVMSKNSLKKAIKWSKENLPEIREYLISRKLKQRAVKSFPSTLFTRVKEKRKKSPHPQSKSICRMM</sequence>
<evidence type="ECO:0000256" key="2">
    <source>
        <dbReference type="PROSITE-ProRule" id="PRU00023"/>
    </source>
</evidence>
<dbReference type="SUPFAM" id="SSF48403">
    <property type="entry name" value="Ankyrin repeat"/>
    <property type="match status" value="1"/>
</dbReference>
<protein>
    <submittedName>
        <fullName evidence="4">Ankyrin repeat-containing protein</fullName>
    </submittedName>
</protein>
<keyword evidence="5" id="KW-1185">Reference proteome</keyword>
<dbReference type="EMBL" id="UGOD01000008">
    <property type="protein sequence ID" value="STX81682.1"/>
    <property type="molecule type" value="Genomic_DNA"/>
</dbReference>
<feature type="repeat" description="ANK" evidence="2">
    <location>
        <begin position="475"/>
        <end position="499"/>
    </location>
</feature>
<dbReference type="RefSeq" id="WP_115333036.1">
    <property type="nucleotide sequence ID" value="NZ_CAAAHP010000014.1"/>
</dbReference>
<dbReference type="SMART" id="SM00248">
    <property type="entry name" value="ANK"/>
    <property type="match status" value="9"/>
</dbReference>
<evidence type="ECO:0000256" key="1">
    <source>
        <dbReference type="ARBA" id="ARBA00022737"/>
    </source>
</evidence>